<dbReference type="Gene3D" id="1.25.40.10">
    <property type="entry name" value="Tetratricopeptide repeat domain"/>
    <property type="match status" value="2"/>
</dbReference>
<reference evidence="4" key="1">
    <citation type="journal article" date="2019" name="Nat. Commun.">
        <title>The genome of broomcorn millet.</title>
        <authorList>
            <person name="Zou C."/>
            <person name="Miki D."/>
            <person name="Li D."/>
            <person name="Tang Q."/>
            <person name="Xiao L."/>
            <person name="Rajput S."/>
            <person name="Deng P."/>
            <person name="Jia W."/>
            <person name="Huang R."/>
            <person name="Zhang M."/>
            <person name="Sun Y."/>
            <person name="Hu J."/>
            <person name="Fu X."/>
            <person name="Schnable P.S."/>
            <person name="Li F."/>
            <person name="Zhang H."/>
            <person name="Feng B."/>
            <person name="Zhu X."/>
            <person name="Liu R."/>
            <person name="Schnable J.C."/>
            <person name="Zhu J.-K."/>
            <person name="Zhang H."/>
        </authorList>
    </citation>
    <scope>NUCLEOTIDE SEQUENCE [LARGE SCALE GENOMIC DNA]</scope>
</reference>
<evidence type="ECO:0000256" key="1">
    <source>
        <dbReference type="PROSITE-ProRule" id="PRU00339"/>
    </source>
</evidence>
<dbReference type="Pfam" id="PF13424">
    <property type="entry name" value="TPR_12"/>
    <property type="match status" value="2"/>
</dbReference>
<dbReference type="Pfam" id="PF13374">
    <property type="entry name" value="TPR_10"/>
    <property type="match status" value="1"/>
</dbReference>
<dbReference type="SUPFAM" id="SSF48452">
    <property type="entry name" value="TPR-like"/>
    <property type="match status" value="2"/>
</dbReference>
<evidence type="ECO:0000313" key="4">
    <source>
        <dbReference type="Proteomes" id="UP000275267"/>
    </source>
</evidence>
<gene>
    <name evidence="3" type="ORF">C2845_PM16G02390</name>
</gene>
<dbReference type="AlphaFoldDB" id="A0A3L6PVW8"/>
<comment type="caution">
    <text evidence="3">The sequence shown here is derived from an EMBL/GenBank/DDBJ whole genome shotgun (WGS) entry which is preliminary data.</text>
</comment>
<proteinExistence type="predicted"/>
<dbReference type="Proteomes" id="UP000275267">
    <property type="component" value="Unassembled WGS sequence"/>
</dbReference>
<dbReference type="PANTHER" id="PTHR47689">
    <property type="entry name" value="TETRATRICOPEPTIDE REPEAT (TPR)-LIKE SUPERFAMILY PROTEIN"/>
    <property type="match status" value="1"/>
</dbReference>
<feature type="compositionally biased region" description="Basic residues" evidence="2">
    <location>
        <begin position="83"/>
        <end position="104"/>
    </location>
</feature>
<protein>
    <submittedName>
        <fullName evidence="3">Uncharacterized protein</fullName>
    </submittedName>
</protein>
<dbReference type="SMART" id="SM00028">
    <property type="entry name" value="TPR"/>
    <property type="match status" value="5"/>
</dbReference>
<dbReference type="PROSITE" id="PS50005">
    <property type="entry name" value="TPR"/>
    <property type="match status" value="1"/>
</dbReference>
<feature type="compositionally biased region" description="Low complexity" evidence="2">
    <location>
        <begin position="54"/>
        <end position="77"/>
    </location>
</feature>
<dbReference type="EMBL" id="PQIB02000015">
    <property type="protein sequence ID" value="RLM64816.1"/>
    <property type="molecule type" value="Genomic_DNA"/>
</dbReference>
<evidence type="ECO:0000313" key="3">
    <source>
        <dbReference type="EMBL" id="RLM64816.1"/>
    </source>
</evidence>
<accession>A0A3L6PVW8</accession>
<feature type="region of interest" description="Disordered" evidence="2">
    <location>
        <begin position="21"/>
        <end position="110"/>
    </location>
</feature>
<dbReference type="InterPro" id="IPR011990">
    <property type="entry name" value="TPR-like_helical_dom_sf"/>
</dbReference>
<organism evidence="3 4">
    <name type="scientific">Panicum miliaceum</name>
    <name type="common">Proso millet</name>
    <name type="synonym">Broomcorn millet</name>
    <dbReference type="NCBI Taxonomy" id="4540"/>
    <lineage>
        <taxon>Eukaryota</taxon>
        <taxon>Viridiplantae</taxon>
        <taxon>Streptophyta</taxon>
        <taxon>Embryophyta</taxon>
        <taxon>Tracheophyta</taxon>
        <taxon>Spermatophyta</taxon>
        <taxon>Magnoliopsida</taxon>
        <taxon>Liliopsida</taxon>
        <taxon>Poales</taxon>
        <taxon>Poaceae</taxon>
        <taxon>PACMAD clade</taxon>
        <taxon>Panicoideae</taxon>
        <taxon>Panicodae</taxon>
        <taxon>Paniceae</taxon>
        <taxon>Panicinae</taxon>
        <taxon>Panicum</taxon>
        <taxon>Panicum sect. Panicum</taxon>
    </lineage>
</organism>
<dbReference type="InterPro" id="IPR019734">
    <property type="entry name" value="TPR_rpt"/>
</dbReference>
<feature type="repeat" description="TPR" evidence="1">
    <location>
        <begin position="306"/>
        <end position="339"/>
    </location>
</feature>
<dbReference type="PANTHER" id="PTHR47689:SF2">
    <property type="entry name" value="TETRATRICOPEPTIDE REPEAT (TPR)-LIKE SUPERFAMILY PROTEIN"/>
    <property type="match status" value="1"/>
</dbReference>
<name>A0A3L6PVW8_PANMI</name>
<sequence length="688" mass="76484">MYIWPFENCRILRIQNSESARLPNSPDFALDSEGTDSGLPKSWKLPVPSPLPCRSRSISAAPSSVPAARSTPAVASSPPRPAQRPRPRSQPRAPRPRAPPHVRRPERVTPCYPDVPGGTLWPPPLTMASTYRRLLLLQRIPHPHLQPAAATHCLSPSAAAAASLVSPSRPSAAERVETPLNNLRSGFTTDSNFKHSWLRKLGSSVGAILIGQAALFLGLSNGYAFAQEDSVSQAASSEQAEGNATGLQLIEDGSVVSNEHTVKWRIFTDNGREFFQKRQLDEAEKLFQAALLEAKEGFGLRDPHVASALNNLAEFYRLKKEYEKAELLYLEAIEILEESFQSDDIRVGTALHSLGICYHLQHKFAQAQTCYERALKIEGRVMGVGHPEYASTMYLLAKVLSLQGKRRDAESLTEESIRILEEAGLGESPTCIQRMTYLSTELIKSKRLGEAEIWQRKILHTLELSKGWDSLHTAHAAEVLSLTLQALEKLKESEELFERCLAARKKVLPEGHFLVAVSLVYLARLTLHKFASDLKNIDSDVATHYFARAKQHSNDSIRITEGILNSSSKDQNKLDSTSATDRDKIAATAILLQALEVVGLIDIAGKHVLGQGDQDYRSIEDAVNKCISLYRKPGTRRLVTKVVKQDYMRCLRLLINIVEDHLLMQQTMELQELLGEARLIIEELVEES</sequence>
<keyword evidence="1" id="KW-0802">TPR repeat</keyword>
<dbReference type="STRING" id="4540.A0A3L6PVW8"/>
<dbReference type="OrthoDB" id="1658288at2759"/>
<evidence type="ECO:0000256" key="2">
    <source>
        <dbReference type="SAM" id="MobiDB-lite"/>
    </source>
</evidence>
<keyword evidence="4" id="KW-1185">Reference proteome</keyword>